<keyword evidence="3 4" id="KW-0505">Motor protein</keyword>
<organism evidence="7 8">
    <name type="scientific">Periconia macrospinosa</name>
    <dbReference type="NCBI Taxonomy" id="97972"/>
    <lineage>
        <taxon>Eukaryota</taxon>
        <taxon>Fungi</taxon>
        <taxon>Dikarya</taxon>
        <taxon>Ascomycota</taxon>
        <taxon>Pezizomycotina</taxon>
        <taxon>Dothideomycetes</taxon>
        <taxon>Pleosporomycetidae</taxon>
        <taxon>Pleosporales</taxon>
        <taxon>Massarineae</taxon>
        <taxon>Periconiaceae</taxon>
        <taxon>Periconia</taxon>
    </lineage>
</organism>
<keyword evidence="8" id="KW-1185">Reference proteome</keyword>
<feature type="binding site" evidence="3">
    <location>
        <begin position="242"/>
        <end position="249"/>
    </location>
    <ligand>
        <name>ATP</name>
        <dbReference type="ChEBI" id="CHEBI:30616"/>
    </ligand>
</feature>
<dbReference type="PROSITE" id="PS00411">
    <property type="entry name" value="KINESIN_MOTOR_1"/>
    <property type="match status" value="1"/>
</dbReference>
<dbReference type="SMART" id="SM00129">
    <property type="entry name" value="KISc"/>
    <property type="match status" value="1"/>
</dbReference>
<dbReference type="InterPro" id="IPR019821">
    <property type="entry name" value="Kinesin_motor_CS"/>
</dbReference>
<feature type="compositionally biased region" description="Polar residues" evidence="5">
    <location>
        <begin position="1"/>
        <end position="57"/>
    </location>
</feature>
<protein>
    <recommendedName>
        <fullName evidence="4">Kinesin-like protein</fullName>
    </recommendedName>
</protein>
<evidence type="ECO:0000313" key="8">
    <source>
        <dbReference type="Proteomes" id="UP000244855"/>
    </source>
</evidence>
<dbReference type="Pfam" id="PF00225">
    <property type="entry name" value="Kinesin"/>
    <property type="match status" value="1"/>
</dbReference>
<keyword evidence="2 3" id="KW-0067">ATP-binding</keyword>
<dbReference type="OrthoDB" id="3176171at2759"/>
<dbReference type="SUPFAM" id="SSF52540">
    <property type="entry name" value="P-loop containing nucleoside triphosphate hydrolases"/>
    <property type="match status" value="1"/>
</dbReference>
<keyword evidence="7" id="KW-0378">Hydrolase</keyword>
<dbReference type="GO" id="GO:0007018">
    <property type="term" value="P:microtubule-based movement"/>
    <property type="evidence" value="ECO:0007669"/>
    <property type="project" value="InterPro"/>
</dbReference>
<dbReference type="InterPro" id="IPR001752">
    <property type="entry name" value="Kinesin_motor_dom"/>
</dbReference>
<dbReference type="PRINTS" id="PR00380">
    <property type="entry name" value="KINESINHEAVY"/>
</dbReference>
<dbReference type="GO" id="GO:0005524">
    <property type="term" value="F:ATP binding"/>
    <property type="evidence" value="ECO:0007669"/>
    <property type="project" value="UniProtKB-UniRule"/>
</dbReference>
<proteinExistence type="inferred from homology"/>
<name>A0A2V1EDN2_9PLEO</name>
<dbReference type="GO" id="GO:0005871">
    <property type="term" value="C:kinesin complex"/>
    <property type="evidence" value="ECO:0007669"/>
    <property type="project" value="TreeGrafter"/>
</dbReference>
<evidence type="ECO:0000313" key="7">
    <source>
        <dbReference type="EMBL" id="PVI07460.1"/>
    </source>
</evidence>
<keyword evidence="4" id="KW-0493">Microtubule</keyword>
<dbReference type="GO" id="GO:0003777">
    <property type="term" value="F:microtubule motor activity"/>
    <property type="evidence" value="ECO:0007669"/>
    <property type="project" value="InterPro"/>
</dbReference>
<feature type="domain" description="Kinesin motor" evidence="6">
    <location>
        <begin position="155"/>
        <end position="467"/>
    </location>
</feature>
<dbReference type="STRING" id="97972.A0A2V1EDN2"/>
<evidence type="ECO:0000256" key="3">
    <source>
        <dbReference type="PROSITE-ProRule" id="PRU00283"/>
    </source>
</evidence>
<dbReference type="Proteomes" id="UP000244855">
    <property type="component" value="Unassembled WGS sequence"/>
</dbReference>
<dbReference type="AlphaFoldDB" id="A0A2V1EDN2"/>
<sequence length="473" mass="51741">MSNNQNPIASNQNPIASNQNPIASNQNPIASNQNPIASNQNPISNDQDTITSKQSPTIEPRDPQCEDTKRTDAQPEEQQLPGYKLTSLWPEEQHPSGYKRKNSWPDTARSLILRAEEAYDLKRALDQERIAALQAEVLSARSGLEAAIYKATNPRIRVMLRVVNAKPSHTSRPVVPDCTLTVGKGHQITLGNLPATAQKSSETFQFDYVFDKESTNPEVYVAARYLVGTVLQGFNASIFSDGHSGSGKSCTMLASDNSIAYLAGSQLLARDKVATISISCLELYQRGAKTPITAPEAFLATHQIVPESGSDGDSYVVSNERALRALLQHIVLSRKQRETTHNRTSSRSHVLISISAQASSNTGNKRFGKLYLVDLAGAEKGDDANDTAETTNINKSRTSVITLLQSLRMGTHMNFRDSPTTAALREIFTSSPTPPHASTLYLAHVNTWHDRNSTKATLERASNLRSCERSSKA</sequence>
<dbReference type="PANTHER" id="PTHR24115:SF799">
    <property type="entry name" value="KINESIN-LIKE PROTEIN"/>
    <property type="match status" value="1"/>
</dbReference>
<dbReference type="Gene3D" id="3.40.850.10">
    <property type="entry name" value="Kinesin motor domain"/>
    <property type="match status" value="1"/>
</dbReference>
<dbReference type="PROSITE" id="PS50067">
    <property type="entry name" value="KINESIN_MOTOR_2"/>
    <property type="match status" value="1"/>
</dbReference>
<dbReference type="GO" id="GO:0016887">
    <property type="term" value="F:ATP hydrolysis activity"/>
    <property type="evidence" value="ECO:0007669"/>
    <property type="project" value="TreeGrafter"/>
</dbReference>
<keyword evidence="1 3" id="KW-0547">Nucleotide-binding</keyword>
<dbReference type="PANTHER" id="PTHR24115">
    <property type="entry name" value="KINESIN-RELATED"/>
    <property type="match status" value="1"/>
</dbReference>
<reference evidence="7 8" key="1">
    <citation type="journal article" date="2018" name="Sci. Rep.">
        <title>Comparative genomics provides insights into the lifestyle and reveals functional heterogeneity of dark septate endophytic fungi.</title>
        <authorList>
            <person name="Knapp D.G."/>
            <person name="Nemeth J.B."/>
            <person name="Barry K."/>
            <person name="Hainaut M."/>
            <person name="Henrissat B."/>
            <person name="Johnson J."/>
            <person name="Kuo A."/>
            <person name="Lim J.H.P."/>
            <person name="Lipzen A."/>
            <person name="Nolan M."/>
            <person name="Ohm R.A."/>
            <person name="Tamas L."/>
            <person name="Grigoriev I.V."/>
            <person name="Spatafora J.W."/>
            <person name="Nagy L.G."/>
            <person name="Kovacs G.M."/>
        </authorList>
    </citation>
    <scope>NUCLEOTIDE SEQUENCE [LARGE SCALE GENOMIC DNA]</scope>
    <source>
        <strain evidence="7 8">DSE2036</strain>
    </source>
</reference>
<dbReference type="GO" id="GO:0005874">
    <property type="term" value="C:microtubule"/>
    <property type="evidence" value="ECO:0007669"/>
    <property type="project" value="UniProtKB-KW"/>
</dbReference>
<evidence type="ECO:0000256" key="5">
    <source>
        <dbReference type="SAM" id="MobiDB-lite"/>
    </source>
</evidence>
<dbReference type="InterPro" id="IPR036961">
    <property type="entry name" value="Kinesin_motor_dom_sf"/>
</dbReference>
<dbReference type="GO" id="GO:0008017">
    <property type="term" value="F:microtubule binding"/>
    <property type="evidence" value="ECO:0007669"/>
    <property type="project" value="InterPro"/>
</dbReference>
<comment type="similarity">
    <text evidence="3 4">Belongs to the TRAFAC class myosin-kinesin ATPase superfamily. Kinesin family.</text>
</comment>
<gene>
    <name evidence="7" type="ORF">DM02DRAFT_608994</name>
</gene>
<evidence type="ECO:0000256" key="2">
    <source>
        <dbReference type="ARBA" id="ARBA00022840"/>
    </source>
</evidence>
<feature type="region of interest" description="Disordered" evidence="5">
    <location>
        <begin position="1"/>
        <end position="103"/>
    </location>
</feature>
<dbReference type="EMBL" id="KZ805304">
    <property type="protein sequence ID" value="PVI07460.1"/>
    <property type="molecule type" value="Genomic_DNA"/>
</dbReference>
<dbReference type="InterPro" id="IPR027640">
    <property type="entry name" value="Kinesin-like_fam"/>
</dbReference>
<evidence type="ECO:0000256" key="1">
    <source>
        <dbReference type="ARBA" id="ARBA00022741"/>
    </source>
</evidence>
<evidence type="ECO:0000256" key="4">
    <source>
        <dbReference type="RuleBase" id="RU000394"/>
    </source>
</evidence>
<feature type="compositionally biased region" description="Basic and acidic residues" evidence="5">
    <location>
        <begin position="59"/>
        <end position="73"/>
    </location>
</feature>
<evidence type="ECO:0000259" key="6">
    <source>
        <dbReference type="PROSITE" id="PS50067"/>
    </source>
</evidence>
<accession>A0A2V1EDN2</accession>
<dbReference type="InterPro" id="IPR027417">
    <property type="entry name" value="P-loop_NTPase"/>
</dbReference>